<proteinExistence type="predicted"/>
<dbReference type="RefSeq" id="XP_005646073.1">
    <property type="nucleotide sequence ID" value="XM_005646016.1"/>
</dbReference>
<dbReference type="Proteomes" id="UP000007264">
    <property type="component" value="Unassembled WGS sequence"/>
</dbReference>
<dbReference type="AlphaFoldDB" id="I0YT10"/>
<keyword evidence="2" id="KW-1185">Reference proteome</keyword>
<dbReference type="InterPro" id="IPR006626">
    <property type="entry name" value="PbH1"/>
</dbReference>
<dbReference type="KEGG" id="csl:COCSUDRAFT_56744"/>
<name>I0YT10_COCSC</name>
<protein>
    <recommendedName>
        <fullName evidence="3">Right handed beta helix domain-containing protein</fullName>
    </recommendedName>
</protein>
<dbReference type="EMBL" id="AGSI01000012">
    <property type="protein sequence ID" value="EIE21529.1"/>
    <property type="molecule type" value="Genomic_DNA"/>
</dbReference>
<organism evidence="1 2">
    <name type="scientific">Coccomyxa subellipsoidea (strain C-169)</name>
    <name type="common">Green microalga</name>
    <dbReference type="NCBI Taxonomy" id="574566"/>
    <lineage>
        <taxon>Eukaryota</taxon>
        <taxon>Viridiplantae</taxon>
        <taxon>Chlorophyta</taxon>
        <taxon>core chlorophytes</taxon>
        <taxon>Trebouxiophyceae</taxon>
        <taxon>Trebouxiophyceae incertae sedis</taxon>
        <taxon>Coccomyxaceae</taxon>
        <taxon>Coccomyxa</taxon>
        <taxon>Coccomyxa subellipsoidea</taxon>
    </lineage>
</organism>
<reference evidence="1 2" key="1">
    <citation type="journal article" date="2012" name="Genome Biol.">
        <title>The genome of the polar eukaryotic microalga coccomyxa subellipsoidea reveals traits of cold adaptation.</title>
        <authorList>
            <person name="Blanc G."/>
            <person name="Agarkova I."/>
            <person name="Grimwood J."/>
            <person name="Kuo A."/>
            <person name="Brueggeman A."/>
            <person name="Dunigan D."/>
            <person name="Gurnon J."/>
            <person name="Ladunga I."/>
            <person name="Lindquist E."/>
            <person name="Lucas S."/>
            <person name="Pangilinan J."/>
            <person name="Proschold T."/>
            <person name="Salamov A."/>
            <person name="Schmutz J."/>
            <person name="Weeks D."/>
            <person name="Yamada T."/>
            <person name="Claverie J.M."/>
            <person name="Grigoriev I."/>
            <person name="Van Etten J."/>
            <person name="Lomsadze A."/>
            <person name="Borodovsky M."/>
        </authorList>
    </citation>
    <scope>NUCLEOTIDE SEQUENCE [LARGE SCALE GENOMIC DNA]</scope>
    <source>
        <strain evidence="1 2">C-169</strain>
    </source>
</reference>
<dbReference type="GeneID" id="17039513"/>
<dbReference type="InterPro" id="IPR011050">
    <property type="entry name" value="Pectin_lyase_fold/virulence"/>
</dbReference>
<dbReference type="OrthoDB" id="5317056at2759"/>
<evidence type="ECO:0008006" key="3">
    <source>
        <dbReference type="Google" id="ProtNLM"/>
    </source>
</evidence>
<dbReference type="SUPFAM" id="SSF51126">
    <property type="entry name" value="Pectin lyase-like"/>
    <property type="match status" value="1"/>
</dbReference>
<accession>I0YT10</accession>
<dbReference type="SMART" id="SM00710">
    <property type="entry name" value="PbH1"/>
    <property type="match status" value="7"/>
</dbReference>
<dbReference type="InterPro" id="IPR012334">
    <property type="entry name" value="Pectin_lyas_fold"/>
</dbReference>
<dbReference type="Gene3D" id="2.160.20.10">
    <property type="entry name" value="Single-stranded right-handed beta-helix, Pectin lyase-like"/>
    <property type="match status" value="1"/>
</dbReference>
<evidence type="ECO:0000313" key="1">
    <source>
        <dbReference type="EMBL" id="EIE21529.1"/>
    </source>
</evidence>
<sequence>MQCTGAGVKLQPGSYQVQPDSALEAHILVTCLQTRTSAFEIDLSGSTLNALVGGIYLNQCRGVTLHGPATLTYTQSQYPYAQGTIKTVSTDSLQYNIQIHADFLQTWQRMLVVFANRESGGGVVYDGVTRLTLPLNRRGTDFVVDFSKTIQLNANTFAVTLVRYPGIIYVNDLVVVTQPTDAVGIACSSCSGCTVRDFILPTAAGFAFYDGTPPGGNTWLNLALAPSKVPGSDGQLPLMSSIHDGFHCTSGKVGPTINNCQFVSTGDDGIAIHGRFSTVVKVIREEGALILGAPILNPGELNSGDTIVIYTPDGRRLGSTNVVSVSVVTAPVPSSTYDNVFGSDYSRYSYLKVIVTMWQPGFVGMPAGSFVSPTSRVGNNYAITNCYIFNGRGRGLIVRASQSLIQGNTIIHMTDTSIHMAPGLDFSREAGFNEDMLVRDNYLEGEQQGIILGANLHGSTPFIYADNYNVRYINNTVVGSQTSPLTITSSGNVVVQNNRFINILCSATVDNTRDYPWQIQKVAFQLANVYGIVFSGNSLTFNSGCARSQTNLNAPVYLVNVTHIVGAVNPTMSVAGTIVVGTAAIQQRPAVAGIQPAPKD</sequence>
<gene>
    <name evidence="1" type="ORF">COCSUDRAFT_56744</name>
</gene>
<evidence type="ECO:0000313" key="2">
    <source>
        <dbReference type="Proteomes" id="UP000007264"/>
    </source>
</evidence>
<comment type="caution">
    <text evidence="1">The sequence shown here is derived from an EMBL/GenBank/DDBJ whole genome shotgun (WGS) entry which is preliminary data.</text>
</comment>